<dbReference type="InterPro" id="IPR036282">
    <property type="entry name" value="Glutathione-S-Trfase_C_sf"/>
</dbReference>
<dbReference type="InterPro" id="IPR004045">
    <property type="entry name" value="Glutathione_S-Trfase_N"/>
</dbReference>
<dbReference type="Pfam" id="PF13409">
    <property type="entry name" value="GST_N_2"/>
    <property type="match status" value="1"/>
</dbReference>
<evidence type="ECO:0000259" key="1">
    <source>
        <dbReference type="PROSITE" id="PS50404"/>
    </source>
</evidence>
<dbReference type="InterPro" id="IPR036249">
    <property type="entry name" value="Thioredoxin-like_sf"/>
</dbReference>
<feature type="domain" description="GST N-terminal" evidence="1">
    <location>
        <begin position="1"/>
        <end position="79"/>
    </location>
</feature>
<comment type="caution">
    <text evidence="2">The sequence shown here is derived from an EMBL/GenBank/DDBJ whole genome shotgun (WGS) entry which is preliminary data.</text>
</comment>
<reference evidence="2" key="1">
    <citation type="journal article" date="2014" name="Int. J. Syst. Evol. Microbiol.">
        <title>Complete genome of a new Firmicutes species belonging to the dominant human colonic microbiota ('Ruminococcus bicirculans') reveals two chromosomes and a selective capacity to utilize plant glucans.</title>
        <authorList>
            <consortium name="NISC Comparative Sequencing Program"/>
            <person name="Wegmann U."/>
            <person name="Louis P."/>
            <person name="Goesmann A."/>
            <person name="Henrissat B."/>
            <person name="Duncan S.H."/>
            <person name="Flint H.J."/>
        </authorList>
    </citation>
    <scope>NUCLEOTIDE SEQUENCE</scope>
    <source>
        <strain evidence="2">NBRC 107169</strain>
    </source>
</reference>
<dbReference type="RefSeq" id="WP_284361440.1">
    <property type="nucleotide sequence ID" value="NZ_BSNI01000001.1"/>
</dbReference>
<dbReference type="Gene3D" id="3.40.30.10">
    <property type="entry name" value="Glutaredoxin"/>
    <property type="match status" value="1"/>
</dbReference>
<dbReference type="CDD" id="cd03049">
    <property type="entry name" value="GST_N_3"/>
    <property type="match status" value="1"/>
</dbReference>
<evidence type="ECO:0000313" key="3">
    <source>
        <dbReference type="Proteomes" id="UP001161405"/>
    </source>
</evidence>
<dbReference type="PANTHER" id="PTHR43968:SF6">
    <property type="entry name" value="GLUTATHIONE S-TRANSFERASE OMEGA"/>
    <property type="match status" value="1"/>
</dbReference>
<dbReference type="CDD" id="cd03205">
    <property type="entry name" value="GST_C_6"/>
    <property type="match status" value="1"/>
</dbReference>
<evidence type="ECO:0000313" key="2">
    <source>
        <dbReference type="EMBL" id="GLQ16098.1"/>
    </source>
</evidence>
<dbReference type="PANTHER" id="PTHR43968">
    <property type="match status" value="1"/>
</dbReference>
<keyword evidence="3" id="KW-1185">Reference proteome</keyword>
<dbReference type="InterPro" id="IPR050983">
    <property type="entry name" value="GST_Omega/HSP26"/>
</dbReference>
<dbReference type="Proteomes" id="UP001161405">
    <property type="component" value="Unassembled WGS sequence"/>
</dbReference>
<dbReference type="SUPFAM" id="SSF47616">
    <property type="entry name" value="GST C-terminal domain-like"/>
    <property type="match status" value="1"/>
</dbReference>
<dbReference type="SUPFAM" id="SSF52833">
    <property type="entry name" value="Thioredoxin-like"/>
    <property type="match status" value="1"/>
</dbReference>
<gene>
    <name evidence="2" type="ORF">GCM10007879_03470</name>
</gene>
<reference evidence="2" key="2">
    <citation type="submission" date="2023-01" db="EMBL/GenBank/DDBJ databases">
        <title>Draft genome sequence of Maritalea porphyrae strain NBRC 107169.</title>
        <authorList>
            <person name="Sun Q."/>
            <person name="Mori K."/>
        </authorList>
    </citation>
    <scope>NUCLEOTIDE SEQUENCE</scope>
    <source>
        <strain evidence="2">NBRC 107169</strain>
    </source>
</reference>
<organism evidence="2 3">
    <name type="scientific">Maritalea porphyrae</name>
    <dbReference type="NCBI Taxonomy" id="880732"/>
    <lineage>
        <taxon>Bacteria</taxon>
        <taxon>Pseudomonadati</taxon>
        <taxon>Pseudomonadota</taxon>
        <taxon>Alphaproteobacteria</taxon>
        <taxon>Hyphomicrobiales</taxon>
        <taxon>Devosiaceae</taxon>
        <taxon>Maritalea</taxon>
    </lineage>
</organism>
<dbReference type="Pfam" id="PF13410">
    <property type="entry name" value="GST_C_2"/>
    <property type="match status" value="1"/>
</dbReference>
<dbReference type="PROSITE" id="PS50404">
    <property type="entry name" value="GST_NTER"/>
    <property type="match status" value="1"/>
</dbReference>
<sequence length="198" mass="22497">MKLLVSHASPYARKCRITAIEKGIEGIEEVHVNPVDEPEKLNHINPLGKIPCLIYGEGKTLFDSPVICAYFDSIGDGPQLMAESGPKHWAMRRHEAMIDGILDSALGLVHEFRKPPEKHYDMWINRWGCAIDRSLSQLNNELDQIQGEISTAQIGLGAAIGYLNFRLSKKHWLEPYPELSAWYEEFSNRPSMRQTEPQ</sequence>
<proteinExistence type="predicted"/>
<accession>A0ABQ5ULE1</accession>
<protein>
    <submittedName>
        <fullName evidence="2">Glutathione S-transferase</fullName>
    </submittedName>
</protein>
<name>A0ABQ5ULE1_9HYPH</name>
<dbReference type="Gene3D" id="1.20.1050.10">
    <property type="match status" value="1"/>
</dbReference>
<dbReference type="EMBL" id="BSNI01000001">
    <property type="protein sequence ID" value="GLQ16098.1"/>
    <property type="molecule type" value="Genomic_DNA"/>
</dbReference>